<feature type="transmembrane region" description="Helical" evidence="1">
    <location>
        <begin position="6"/>
        <end position="30"/>
    </location>
</feature>
<evidence type="ECO:0000256" key="1">
    <source>
        <dbReference type="SAM" id="Phobius"/>
    </source>
</evidence>
<evidence type="ECO:0000313" key="2">
    <source>
        <dbReference type="EMBL" id="MPM44319.1"/>
    </source>
</evidence>
<sequence length="135" mass="14284">MSLSFSYFPAICVVNSSLASANISIFLSLQRSSVTSFSMIKIPIVLFSLFLIGSTLCFTLICSWVIPFIFLPGIPISIALITAGSFCLMASFPTTLSLYKEGLIDGFASATTIAASLCVVGQSIKTSLSVESAMN</sequence>
<keyword evidence="1" id="KW-0812">Transmembrane</keyword>
<proteinExistence type="predicted"/>
<feature type="transmembrane region" description="Helical" evidence="1">
    <location>
        <begin position="42"/>
        <end position="70"/>
    </location>
</feature>
<name>A0A644ZTI7_9ZZZZ</name>
<dbReference type="AlphaFoldDB" id="A0A644ZTI7"/>
<feature type="transmembrane region" description="Helical" evidence="1">
    <location>
        <begin position="76"/>
        <end position="99"/>
    </location>
</feature>
<gene>
    <name evidence="2" type="ORF">SDC9_90997</name>
</gene>
<reference evidence="2" key="1">
    <citation type="submission" date="2019-08" db="EMBL/GenBank/DDBJ databases">
        <authorList>
            <person name="Kucharzyk K."/>
            <person name="Murdoch R.W."/>
            <person name="Higgins S."/>
            <person name="Loffler F."/>
        </authorList>
    </citation>
    <scope>NUCLEOTIDE SEQUENCE</scope>
</reference>
<dbReference type="EMBL" id="VSSQ01010429">
    <property type="protein sequence ID" value="MPM44319.1"/>
    <property type="molecule type" value="Genomic_DNA"/>
</dbReference>
<accession>A0A644ZTI7</accession>
<organism evidence="2">
    <name type="scientific">bioreactor metagenome</name>
    <dbReference type="NCBI Taxonomy" id="1076179"/>
    <lineage>
        <taxon>unclassified sequences</taxon>
        <taxon>metagenomes</taxon>
        <taxon>ecological metagenomes</taxon>
    </lineage>
</organism>
<comment type="caution">
    <text evidence="2">The sequence shown here is derived from an EMBL/GenBank/DDBJ whole genome shotgun (WGS) entry which is preliminary data.</text>
</comment>
<protein>
    <submittedName>
        <fullName evidence="2">Uncharacterized protein</fullName>
    </submittedName>
</protein>
<keyword evidence="1" id="KW-0472">Membrane</keyword>
<keyword evidence="1" id="KW-1133">Transmembrane helix</keyword>